<feature type="signal peptide" evidence="2">
    <location>
        <begin position="1"/>
        <end position="30"/>
    </location>
</feature>
<name>A0A2A6LNB1_RHIFR</name>
<feature type="transmembrane region" description="Helical" evidence="1">
    <location>
        <begin position="274"/>
        <end position="299"/>
    </location>
</feature>
<organism evidence="3 4">
    <name type="scientific">Rhizobium fredii</name>
    <name type="common">Sinorhizobium fredii</name>
    <dbReference type="NCBI Taxonomy" id="380"/>
    <lineage>
        <taxon>Bacteria</taxon>
        <taxon>Pseudomonadati</taxon>
        <taxon>Pseudomonadota</taxon>
        <taxon>Alphaproteobacteria</taxon>
        <taxon>Hyphomicrobiales</taxon>
        <taxon>Rhizobiaceae</taxon>
        <taxon>Sinorhizobium/Ensifer group</taxon>
        <taxon>Sinorhizobium</taxon>
    </lineage>
</organism>
<dbReference type="EMBL" id="NWTC01000057">
    <property type="protein sequence ID" value="PDT43835.1"/>
    <property type="molecule type" value="Genomic_DNA"/>
</dbReference>
<protein>
    <recommendedName>
        <fullName evidence="5">HupE/UreJ family protein</fullName>
    </recommendedName>
</protein>
<proteinExistence type="predicted"/>
<feature type="transmembrane region" description="Helical" evidence="1">
    <location>
        <begin position="213"/>
        <end position="230"/>
    </location>
</feature>
<comment type="caution">
    <text evidence="3">The sequence shown here is derived from an EMBL/GenBank/DDBJ whole genome shotgun (WGS) entry which is preliminary data.</text>
</comment>
<evidence type="ECO:0000256" key="2">
    <source>
        <dbReference type="SAM" id="SignalP"/>
    </source>
</evidence>
<evidence type="ECO:0000313" key="3">
    <source>
        <dbReference type="EMBL" id="PDT43835.1"/>
    </source>
</evidence>
<evidence type="ECO:0000256" key="1">
    <source>
        <dbReference type="SAM" id="Phobius"/>
    </source>
</evidence>
<feature type="transmembrane region" description="Helical" evidence="1">
    <location>
        <begin position="311"/>
        <end position="329"/>
    </location>
</feature>
<dbReference type="Proteomes" id="UP000220353">
    <property type="component" value="Unassembled WGS sequence"/>
</dbReference>
<evidence type="ECO:0000313" key="4">
    <source>
        <dbReference type="Proteomes" id="UP000220353"/>
    </source>
</evidence>
<gene>
    <name evidence="3" type="ORF">CO661_32780</name>
</gene>
<reference evidence="3 4" key="1">
    <citation type="submission" date="2017-09" db="EMBL/GenBank/DDBJ databases">
        <title>Comparative genomics of rhizobia isolated from Phaseolus vulgaris in China.</title>
        <authorList>
            <person name="Tong W."/>
        </authorList>
    </citation>
    <scope>NUCLEOTIDE SEQUENCE [LARGE SCALE GENOMIC DNA]</scope>
    <source>
        <strain evidence="3 4">PCH1</strain>
    </source>
</reference>
<keyword evidence="1" id="KW-0812">Transmembrane</keyword>
<evidence type="ECO:0008006" key="5">
    <source>
        <dbReference type="Google" id="ProtNLM"/>
    </source>
</evidence>
<feature type="transmembrane region" description="Helical" evidence="1">
    <location>
        <begin position="189"/>
        <end position="207"/>
    </location>
</feature>
<dbReference type="Pfam" id="PF13795">
    <property type="entry name" value="HupE_UreJ_2"/>
    <property type="match status" value="1"/>
</dbReference>
<accession>A0A2A6LNB1</accession>
<keyword evidence="2" id="KW-0732">Signal</keyword>
<feature type="transmembrane region" description="Helical" evidence="1">
    <location>
        <begin position="160"/>
        <end position="177"/>
    </location>
</feature>
<keyword evidence="1" id="KW-0472">Membrane</keyword>
<feature type="transmembrane region" description="Helical" evidence="1">
    <location>
        <begin position="242"/>
        <end position="262"/>
    </location>
</feature>
<keyword evidence="1" id="KW-1133">Transmembrane helix</keyword>
<sequence>MTCLAAIRLTRCLGAAWLLLLLFSVPSAMAHEVRPAYLELHEERPDEFSVLWKVPMQGEMRLGLKPQFSGETRSSMPISRTVESAAIESWTLNAQGLRGQTLTIGGLEATMTDVLARIEYMDGTTWTRRFTPRDPTAVIPVGDTATNVAGLYLKLGIEHILLGIDHLLFVLALLMLTRGRMLLVKTVTAFTVAHSLTLALATLGLVYVPQAPVEAVIALSIVFVAVEIVRSQQGREGVAARAPWIVAFSFGLLHGFGFAGALSEVGLPAGHIPLALLFFNLGVEAGQLIFVAAVMALLAAARRVVLTPPVWALRVPAYSIGIVAMFWTIQRIAMFSIS</sequence>
<dbReference type="AlphaFoldDB" id="A0A2A6LNB1"/>
<feature type="chain" id="PRO_5013060452" description="HupE/UreJ family protein" evidence="2">
    <location>
        <begin position="31"/>
        <end position="338"/>
    </location>
</feature>
<dbReference type="RefSeq" id="WP_097588106.1">
    <property type="nucleotide sequence ID" value="NZ_NWTC01000057.1"/>
</dbReference>
<dbReference type="InterPro" id="IPR032809">
    <property type="entry name" value="Put_HupE_UreJ"/>
</dbReference>